<evidence type="ECO:0000313" key="2">
    <source>
        <dbReference type="Proteomes" id="UP001163321"/>
    </source>
</evidence>
<keyword evidence="2" id="KW-1185">Reference proteome</keyword>
<comment type="caution">
    <text evidence="1">The sequence shown here is derived from an EMBL/GenBank/DDBJ whole genome shotgun (WGS) entry which is preliminary data.</text>
</comment>
<protein>
    <submittedName>
        <fullName evidence="1">Uncharacterized protein</fullName>
    </submittedName>
</protein>
<reference evidence="1 2" key="1">
    <citation type="journal article" date="2022" name="bioRxiv">
        <title>The genome of the oomycete Peronosclerospora sorghi, a cosmopolitan pathogen of maize and sorghum, is inflated with dispersed pseudogenes.</title>
        <authorList>
            <person name="Fletcher K."/>
            <person name="Martin F."/>
            <person name="Isakeit T."/>
            <person name="Cavanaugh K."/>
            <person name="Magill C."/>
            <person name="Michelmore R."/>
        </authorList>
    </citation>
    <scope>NUCLEOTIDE SEQUENCE [LARGE SCALE GENOMIC DNA]</scope>
    <source>
        <strain evidence="1">P6</strain>
    </source>
</reference>
<sequence length="72" mass="8067">MTYSSPFLKRKSDVDRGRDLQGGYHHAPLPISHDFDGEVSTEESGLGYTKLEGYSSQGGTEYFMEKEKSTET</sequence>
<dbReference type="EMBL" id="CM047580">
    <property type="protein sequence ID" value="KAI9922578.1"/>
    <property type="molecule type" value="Genomic_DNA"/>
</dbReference>
<evidence type="ECO:0000313" key="1">
    <source>
        <dbReference type="EMBL" id="KAI9922578.1"/>
    </source>
</evidence>
<name>A0ACC0WXJ0_9STRA</name>
<dbReference type="Proteomes" id="UP001163321">
    <property type="component" value="Chromosome 1"/>
</dbReference>
<gene>
    <name evidence="1" type="ORF">PsorP6_000890</name>
</gene>
<proteinExistence type="predicted"/>
<accession>A0ACC0WXJ0</accession>
<organism evidence="1 2">
    <name type="scientific">Peronosclerospora sorghi</name>
    <dbReference type="NCBI Taxonomy" id="230839"/>
    <lineage>
        <taxon>Eukaryota</taxon>
        <taxon>Sar</taxon>
        <taxon>Stramenopiles</taxon>
        <taxon>Oomycota</taxon>
        <taxon>Peronosporomycetes</taxon>
        <taxon>Peronosporales</taxon>
        <taxon>Peronosporaceae</taxon>
        <taxon>Peronosclerospora</taxon>
    </lineage>
</organism>